<feature type="region of interest" description="Disordered" evidence="2">
    <location>
        <begin position="1"/>
        <end position="20"/>
    </location>
</feature>
<sequence>MKSQRSQEEQRQEIPKNQGSVSQRLSRQLYCSGLVNAVYFKGQWNQKFKKENTVEEKFRLNKDASKPVQMMKQTNSFNFMSLEDVQAKILEILHKGSELSMMVLLPNEVDGLQEVKPGACGAHAAAYIAGDTAPVRAAHRSSAHRMLVMCQESKILECVISSLLSLMENHEGELGILSLSKKIDLIV</sequence>
<dbReference type="Proteomes" id="UP000694520">
    <property type="component" value="Chromosome 21"/>
</dbReference>
<dbReference type="PANTHER" id="PTHR11461:SF186">
    <property type="entry name" value="SERPIN B4"/>
    <property type="match status" value="1"/>
</dbReference>
<reference evidence="4" key="3">
    <citation type="submission" date="2025-09" db="UniProtKB">
        <authorList>
            <consortium name="Ensembl"/>
        </authorList>
    </citation>
    <scope>IDENTIFICATION</scope>
</reference>
<organism evidence="4 5">
    <name type="scientific">Bos mutus grunniens</name>
    <name type="common">Wild yak</name>
    <name type="synonym">Bos grunniens</name>
    <dbReference type="NCBI Taxonomy" id="30521"/>
    <lineage>
        <taxon>Eukaryota</taxon>
        <taxon>Metazoa</taxon>
        <taxon>Chordata</taxon>
        <taxon>Craniata</taxon>
        <taxon>Vertebrata</taxon>
        <taxon>Euteleostomi</taxon>
        <taxon>Mammalia</taxon>
        <taxon>Eutheria</taxon>
        <taxon>Laurasiatheria</taxon>
        <taxon>Artiodactyla</taxon>
        <taxon>Ruminantia</taxon>
        <taxon>Pecora</taxon>
        <taxon>Bovidae</taxon>
        <taxon>Bovinae</taxon>
        <taxon>Bos</taxon>
    </lineage>
</organism>
<reference evidence="4" key="2">
    <citation type="submission" date="2025-08" db="UniProtKB">
        <authorList>
            <consortium name="Ensembl"/>
        </authorList>
    </citation>
    <scope>IDENTIFICATION</scope>
</reference>
<proteinExistence type="inferred from homology"/>
<dbReference type="PANTHER" id="PTHR11461">
    <property type="entry name" value="SERINE PROTEASE INHIBITOR, SERPIN"/>
    <property type="match status" value="1"/>
</dbReference>
<dbReference type="Gene3D" id="2.30.39.10">
    <property type="entry name" value="Alpha-1-antitrypsin, domain 1"/>
    <property type="match status" value="1"/>
</dbReference>
<reference evidence="4" key="1">
    <citation type="submission" date="2019-05" db="EMBL/GenBank/DDBJ databases">
        <authorList>
            <person name="Zhang S."/>
            <person name="Liu J."/>
        </authorList>
    </citation>
    <scope>NUCLEOTIDE SEQUENCE [LARGE SCALE GENOMIC DNA]</scope>
</reference>
<dbReference type="InterPro" id="IPR023796">
    <property type="entry name" value="Serpin_dom"/>
</dbReference>
<dbReference type="GeneTree" id="ENSGT00940000154520"/>
<evidence type="ECO:0000256" key="2">
    <source>
        <dbReference type="SAM" id="MobiDB-lite"/>
    </source>
</evidence>
<protein>
    <recommendedName>
        <fullName evidence="3">Serpin domain-containing protein</fullName>
    </recommendedName>
</protein>
<dbReference type="Pfam" id="PF00079">
    <property type="entry name" value="Serpin"/>
    <property type="match status" value="1"/>
</dbReference>
<dbReference type="GO" id="GO:0005615">
    <property type="term" value="C:extracellular space"/>
    <property type="evidence" value="ECO:0007669"/>
    <property type="project" value="InterPro"/>
</dbReference>
<dbReference type="GO" id="GO:0004867">
    <property type="term" value="F:serine-type endopeptidase inhibitor activity"/>
    <property type="evidence" value="ECO:0007669"/>
    <property type="project" value="InterPro"/>
</dbReference>
<evidence type="ECO:0000313" key="5">
    <source>
        <dbReference type="Proteomes" id="UP000694520"/>
    </source>
</evidence>
<feature type="domain" description="Serpin" evidence="3">
    <location>
        <begin position="34"/>
        <end position="116"/>
    </location>
</feature>
<dbReference type="SUPFAM" id="SSF56574">
    <property type="entry name" value="Serpins"/>
    <property type="match status" value="1"/>
</dbReference>
<dbReference type="InterPro" id="IPR042178">
    <property type="entry name" value="Serpin_sf_1"/>
</dbReference>
<dbReference type="InterPro" id="IPR036186">
    <property type="entry name" value="Serpin_sf"/>
</dbReference>
<dbReference type="InterPro" id="IPR042185">
    <property type="entry name" value="Serpin_sf_2"/>
</dbReference>
<feature type="compositionally biased region" description="Basic and acidic residues" evidence="2">
    <location>
        <begin position="1"/>
        <end position="14"/>
    </location>
</feature>
<evidence type="ECO:0000259" key="3">
    <source>
        <dbReference type="Pfam" id="PF00079"/>
    </source>
</evidence>
<dbReference type="InterPro" id="IPR000215">
    <property type="entry name" value="Serpin_fam"/>
</dbReference>
<dbReference type="AlphaFoldDB" id="A0A8B9Y4M9"/>
<accession>A0A8B9Y4M9</accession>
<name>A0A8B9Y4M9_BOSMU</name>
<dbReference type="Gene3D" id="3.30.497.10">
    <property type="entry name" value="Antithrombin, subunit I, domain 2"/>
    <property type="match status" value="1"/>
</dbReference>
<keyword evidence="5" id="KW-1185">Reference proteome</keyword>
<comment type="similarity">
    <text evidence="1">Belongs to the serpin family. Ov-serpin subfamily.</text>
</comment>
<evidence type="ECO:0000313" key="4">
    <source>
        <dbReference type="Ensembl" id="ENSBGRP00000032253.1"/>
    </source>
</evidence>
<dbReference type="Ensembl" id="ENSBGRT00000037317.1">
    <property type="protein sequence ID" value="ENSBGRP00000032253.1"/>
    <property type="gene ID" value="ENSBGRG00000020306.1"/>
</dbReference>
<evidence type="ECO:0000256" key="1">
    <source>
        <dbReference type="ARBA" id="ARBA00006426"/>
    </source>
</evidence>